<dbReference type="PANTHER" id="PTHR10869:SF244">
    <property type="entry name" value="PROLYL 4-HYDROXYLASE SUBUNIT ALPHA-2"/>
    <property type="match status" value="1"/>
</dbReference>
<dbReference type="SMART" id="SM00702">
    <property type="entry name" value="P4Hc"/>
    <property type="match status" value="1"/>
</dbReference>
<gene>
    <name evidence="16" type="primary">LOC108609159</name>
</gene>
<dbReference type="InterPro" id="IPR011990">
    <property type="entry name" value="TPR-like_helical_dom_sf"/>
</dbReference>
<dbReference type="InterPro" id="IPR044862">
    <property type="entry name" value="Pro_4_hyd_alph_FE2OG_OXY"/>
</dbReference>
<dbReference type="SUPFAM" id="SSF48452">
    <property type="entry name" value="TPR-like"/>
    <property type="match status" value="1"/>
</dbReference>
<evidence type="ECO:0000256" key="11">
    <source>
        <dbReference type="ARBA" id="ARBA00023004"/>
    </source>
</evidence>
<dbReference type="Gene3D" id="2.60.120.620">
    <property type="entry name" value="q2cbj1_9rhob like domain"/>
    <property type="match status" value="1"/>
</dbReference>
<comment type="cofactor">
    <cofactor evidence="1">
        <name>L-ascorbate</name>
        <dbReference type="ChEBI" id="CHEBI:38290"/>
    </cofactor>
</comment>
<keyword evidence="10" id="KW-0560">Oxidoreductase</keyword>
<keyword evidence="15" id="KW-1185">Reference proteome</keyword>
<evidence type="ECO:0000256" key="9">
    <source>
        <dbReference type="ARBA" id="ARBA00022964"/>
    </source>
</evidence>
<protein>
    <recommendedName>
        <fullName evidence="5">procollagen-proline 4-dioxygenase</fullName>
        <ecNumber evidence="5">1.14.11.2</ecNumber>
    </recommendedName>
</protein>
<keyword evidence="9" id="KW-0223">Dioxygenase</keyword>
<feature type="chain" id="PRO_5046726698" description="procollagen-proline 4-dioxygenase" evidence="13">
    <location>
        <begin position="28"/>
        <end position="529"/>
    </location>
</feature>
<organism evidence="15 16">
    <name type="scientific">Drosophila arizonae</name>
    <name type="common">Fruit fly</name>
    <dbReference type="NCBI Taxonomy" id="7263"/>
    <lineage>
        <taxon>Eukaryota</taxon>
        <taxon>Metazoa</taxon>
        <taxon>Ecdysozoa</taxon>
        <taxon>Arthropoda</taxon>
        <taxon>Hexapoda</taxon>
        <taxon>Insecta</taxon>
        <taxon>Pterygota</taxon>
        <taxon>Neoptera</taxon>
        <taxon>Endopterygota</taxon>
        <taxon>Diptera</taxon>
        <taxon>Brachycera</taxon>
        <taxon>Muscomorpha</taxon>
        <taxon>Ephydroidea</taxon>
        <taxon>Drosophilidae</taxon>
        <taxon>Drosophila</taxon>
    </lineage>
</organism>
<keyword evidence="7" id="KW-0256">Endoplasmic reticulum</keyword>
<reference evidence="16" key="3">
    <citation type="submission" date="2025-08" db="UniProtKB">
        <authorList>
            <consortium name="RefSeq"/>
        </authorList>
    </citation>
    <scope>IDENTIFICATION</scope>
    <source>
        <tissue evidence="16">Whole organism</tissue>
    </source>
</reference>
<keyword evidence="6" id="KW-0479">Metal-binding</keyword>
<reference evidence="15" key="1">
    <citation type="journal article" date="1997" name="Nucleic Acids Res.">
        <title>tRNAscan-SE: a program for improved detection of transfer RNA genes in genomic sequence.</title>
        <authorList>
            <person name="Lowe T.M."/>
            <person name="Eddy S.R."/>
        </authorList>
    </citation>
    <scope>NUCLEOTIDE SEQUENCE [LARGE SCALE GENOMIC DNA]</scope>
</reference>
<name>A0ABM1NN30_DROAR</name>
<keyword evidence="13" id="KW-0732">Signal</keyword>
<dbReference type="Gene3D" id="1.25.40.10">
    <property type="entry name" value="Tetratricopeptide repeat domain"/>
    <property type="match status" value="1"/>
</dbReference>
<feature type="domain" description="Fe2OG dioxygenase" evidence="14">
    <location>
        <begin position="406"/>
        <end position="513"/>
    </location>
</feature>
<comment type="function">
    <text evidence="2">Catalyzes the post-translational formation of 4-hydroxyproline in -Xaa-Pro-Gly- sequences in collagens and other proteins.</text>
</comment>
<dbReference type="InterPro" id="IPR013547">
    <property type="entry name" value="P4H_N"/>
</dbReference>
<evidence type="ECO:0000313" key="15">
    <source>
        <dbReference type="Proteomes" id="UP000694904"/>
    </source>
</evidence>
<dbReference type="PROSITE" id="PS51471">
    <property type="entry name" value="FE2OG_OXY"/>
    <property type="match status" value="1"/>
</dbReference>
<dbReference type="Proteomes" id="UP000694904">
    <property type="component" value="Chromosome 2"/>
</dbReference>
<evidence type="ECO:0000259" key="14">
    <source>
        <dbReference type="PROSITE" id="PS51471"/>
    </source>
</evidence>
<evidence type="ECO:0000256" key="7">
    <source>
        <dbReference type="ARBA" id="ARBA00022824"/>
    </source>
</evidence>
<evidence type="ECO:0000256" key="3">
    <source>
        <dbReference type="ARBA" id="ARBA00004319"/>
    </source>
</evidence>
<sequence length="529" mass="60567">MARKIVHLPSWKLIFVATALLRALVDGQSADNEQSHSTAVAGMEQLLRVESELIDNLSSYADELEQKLNVVRSFVKQMRKENDKALDDPVHYLSNPLNAFSLIRRMHQDWTHWQHYMQQPVGEQQVSYVQLRREQLPSSTDMEEAGDALHRILVTYDLNVSDMAQGLLNGKKYNVSLNALDSYALGMYYYDQQKFGYACQWIFQAIEWLQGPHKLPLPLELDRAEVFHVYAEALIKMNRYKDALQVLHTAATLKKDNLKLLLRKSELETLIRTEPNVVPKKFITPQAQAYERGCRGQYPQNSKLHCVYNSTTSAFLRLAPLKMELISLDPYMVIYHDVIAPSEISELQSLAVPGLKRATVFSQQSMRNQVVKTRTSKVTWLLDTLNQLTIRLNRRITDMTGFDMYGSEMLQVMNYGLGGHYDKHYDYFNSSVAADLTRLNGDRIATVLFYLTDVEQGGATVFPNIEKAVFPKSGTAVVWYNLRHDGNGDPQTLHAACPVIVGSKWVCNKWIRERQQVFRRPCLANSKNV</sequence>
<dbReference type="InterPro" id="IPR045054">
    <property type="entry name" value="P4HA-like"/>
</dbReference>
<dbReference type="Pfam" id="PF13640">
    <property type="entry name" value="2OG-FeII_Oxy_3"/>
    <property type="match status" value="1"/>
</dbReference>
<comment type="similarity">
    <text evidence="4">Belongs to the P4HA family.</text>
</comment>
<reference evidence="15" key="2">
    <citation type="journal article" date="2016" name="G3 (Bethesda)">
        <title>Genome Evolution in Three Species of Cactophilic Drosophila.</title>
        <authorList>
            <person name="Sanchez-Flores A."/>
            <person name="Penazola F."/>
            <person name="Carpinteyro-Ponce J."/>
            <person name="Nazario-Yepiz N."/>
            <person name="Abreu-Goodger C."/>
            <person name="Machado C.A."/>
            <person name="Markow T.A."/>
        </authorList>
    </citation>
    <scope>NUCLEOTIDE SEQUENCE [LARGE SCALE GENOMIC DNA]</scope>
</reference>
<evidence type="ECO:0000256" key="6">
    <source>
        <dbReference type="ARBA" id="ARBA00022723"/>
    </source>
</evidence>
<keyword evidence="8" id="KW-0847">Vitamin C</keyword>
<evidence type="ECO:0000256" key="5">
    <source>
        <dbReference type="ARBA" id="ARBA00012269"/>
    </source>
</evidence>
<dbReference type="Gene3D" id="6.10.140.1460">
    <property type="match status" value="1"/>
</dbReference>
<evidence type="ECO:0000256" key="2">
    <source>
        <dbReference type="ARBA" id="ARBA00002035"/>
    </source>
</evidence>
<accession>A0ABM1NN30</accession>
<dbReference type="EC" id="1.14.11.2" evidence="5"/>
<evidence type="ECO:0000256" key="4">
    <source>
        <dbReference type="ARBA" id="ARBA00006511"/>
    </source>
</evidence>
<dbReference type="RefSeq" id="XP_017856366.1">
    <property type="nucleotide sequence ID" value="XM_018000877.1"/>
</dbReference>
<dbReference type="InterPro" id="IPR006620">
    <property type="entry name" value="Pro_4_hyd_alph"/>
</dbReference>
<dbReference type="PANTHER" id="PTHR10869">
    <property type="entry name" value="PROLYL 4-HYDROXYLASE ALPHA SUBUNIT"/>
    <property type="match status" value="1"/>
</dbReference>
<evidence type="ECO:0000256" key="1">
    <source>
        <dbReference type="ARBA" id="ARBA00001961"/>
    </source>
</evidence>
<keyword evidence="12" id="KW-0325">Glycoprotein</keyword>
<evidence type="ECO:0000256" key="10">
    <source>
        <dbReference type="ARBA" id="ARBA00023002"/>
    </source>
</evidence>
<dbReference type="Pfam" id="PF08336">
    <property type="entry name" value="P4Ha_N"/>
    <property type="match status" value="1"/>
</dbReference>
<dbReference type="InterPro" id="IPR005123">
    <property type="entry name" value="Oxoglu/Fe-dep_dioxygenase_dom"/>
</dbReference>
<evidence type="ECO:0000256" key="8">
    <source>
        <dbReference type="ARBA" id="ARBA00022896"/>
    </source>
</evidence>
<evidence type="ECO:0000256" key="12">
    <source>
        <dbReference type="ARBA" id="ARBA00023180"/>
    </source>
</evidence>
<comment type="subcellular location">
    <subcellularLocation>
        <location evidence="3">Endoplasmic reticulum lumen</location>
    </subcellularLocation>
</comment>
<keyword evidence="11" id="KW-0408">Iron</keyword>
<dbReference type="GeneID" id="108609159"/>
<evidence type="ECO:0000256" key="13">
    <source>
        <dbReference type="SAM" id="SignalP"/>
    </source>
</evidence>
<proteinExistence type="inferred from homology"/>
<evidence type="ECO:0000313" key="16">
    <source>
        <dbReference type="RefSeq" id="XP_017856366.1"/>
    </source>
</evidence>
<feature type="signal peptide" evidence="13">
    <location>
        <begin position="1"/>
        <end position="27"/>
    </location>
</feature>